<evidence type="ECO:0000259" key="3">
    <source>
        <dbReference type="Pfam" id="PF05970"/>
    </source>
</evidence>
<keyword evidence="1" id="KW-0234">DNA repair</keyword>
<keyword evidence="1" id="KW-0378">Hydrolase</keyword>
<feature type="compositionally biased region" description="Basic and acidic residues" evidence="2">
    <location>
        <begin position="48"/>
        <end position="79"/>
    </location>
</feature>
<dbReference type="Pfam" id="PF14214">
    <property type="entry name" value="Helitron_like_N"/>
    <property type="match status" value="1"/>
</dbReference>
<accession>E3NA78</accession>
<dbReference type="PANTHER" id="PTHR10492">
    <property type="match status" value="1"/>
</dbReference>
<dbReference type="Gene3D" id="3.40.50.300">
    <property type="entry name" value="P-loop containing nucleotide triphosphate hydrolases"/>
    <property type="match status" value="1"/>
</dbReference>
<dbReference type="InParanoid" id="E3NA78"/>
<reference evidence="5" key="1">
    <citation type="submission" date="2007-07" db="EMBL/GenBank/DDBJ databases">
        <title>PCAP assembly of the Caenorhabditis remanei genome.</title>
        <authorList>
            <consortium name="The Caenorhabditis remanei Sequencing Consortium"/>
            <person name="Wilson R.K."/>
        </authorList>
    </citation>
    <scope>NUCLEOTIDE SEQUENCE [LARGE SCALE GENOMIC DNA]</scope>
    <source>
        <strain evidence="5">PB4641</strain>
    </source>
</reference>
<dbReference type="Pfam" id="PF05970">
    <property type="entry name" value="PIF1"/>
    <property type="match status" value="1"/>
</dbReference>
<keyword evidence="1" id="KW-0347">Helicase</keyword>
<dbReference type="HOGENOM" id="CLU_001324_0_3_1"/>
<keyword evidence="1" id="KW-0067">ATP-binding</keyword>
<organism evidence="6">
    <name type="scientific">Caenorhabditis remanei</name>
    <name type="common">Caenorhabditis vulgaris</name>
    <dbReference type="NCBI Taxonomy" id="31234"/>
    <lineage>
        <taxon>Eukaryota</taxon>
        <taxon>Metazoa</taxon>
        <taxon>Ecdysozoa</taxon>
        <taxon>Nematoda</taxon>
        <taxon>Chromadorea</taxon>
        <taxon>Rhabditida</taxon>
        <taxon>Rhabditina</taxon>
        <taxon>Rhabditomorpha</taxon>
        <taxon>Rhabditoidea</taxon>
        <taxon>Rhabditidae</taxon>
        <taxon>Peloderinae</taxon>
        <taxon>Caenorhabditis</taxon>
    </lineage>
</organism>
<feature type="compositionally biased region" description="Basic and acidic residues" evidence="2">
    <location>
        <begin position="86"/>
        <end position="106"/>
    </location>
</feature>
<keyword evidence="1" id="KW-0547">Nucleotide-binding</keyword>
<keyword evidence="1" id="KW-0227">DNA damage</keyword>
<gene>
    <name evidence="5" type="ORF">CRE_27833</name>
</gene>
<dbReference type="GO" id="GO:0006281">
    <property type="term" value="P:DNA repair"/>
    <property type="evidence" value="ECO:0007669"/>
    <property type="project" value="UniProtKB-KW"/>
</dbReference>
<dbReference type="SUPFAM" id="SSF52540">
    <property type="entry name" value="P-loop containing nucleoside triphosphate hydrolases"/>
    <property type="match status" value="1"/>
</dbReference>
<dbReference type="eggNOG" id="KOG0987">
    <property type="taxonomic scope" value="Eukaryota"/>
</dbReference>
<evidence type="ECO:0000256" key="2">
    <source>
        <dbReference type="SAM" id="MobiDB-lite"/>
    </source>
</evidence>
<dbReference type="InterPro" id="IPR010285">
    <property type="entry name" value="DNA_helicase_pif1-like_DEAD"/>
</dbReference>
<protein>
    <recommendedName>
        <fullName evidence="1">ATP-dependent DNA helicase</fullName>
        <ecNumber evidence="1">5.6.2.3</ecNumber>
    </recommendedName>
</protein>
<dbReference type="InterPro" id="IPR027417">
    <property type="entry name" value="P-loop_NTPase"/>
</dbReference>
<evidence type="ECO:0000313" key="5">
    <source>
        <dbReference type="EMBL" id="EFO90980.1"/>
    </source>
</evidence>
<sequence>MVRRTEKQGTSAQTVAPVWTGRLRARTKRSGGPEVRTSTFKPHAQPKKSSEHDRESARKDAAAKQRVERRRQTSDETRSRMQAADALRKAKSRSEETEATTKERRMKDSKRHSLARANESAKAALARKQHDRDRHASTSQQSLGIARKDTQVKENYLGKMSLQCSSCKALHFEGEMPQSKMFNSCCRHGLVELPMFETFPKELHELYIGSTPEAIEFRKNLRSYNNSLAMGCMKAQLDVPRGGPYTFRLHGQVYHLIGPLHPADGQDHVFAQVFILDTEDAAEELANRKINRMCSKELFKTLIEILNKYNPFVKSLKMMKEMEEEEETLARSQNREVQDIRMVFREGKKFNPHRYQLPTANEVAVVFVGDEDEIPGRREITVYQRSGKLQNLRDTDKETDPLCYPLLFIDGRYGWHIDCKRKKEQDGGEVKMSTREFYAYYLHVRPSFNPLHYAKKLFQQFCVDIWTKIEQDRLNFIRSKQDMLRVESVQGLMDHVSGEDGGPCGTRVFLPGSFAGSPRHMVGQFQDALTVVSKYGKPDLFVTITCNPNWREIKESLSPGQVATDRPDVVARVFNLKIEVVKKDIFEKHVYGEAASWIYVVEFQKRGLPHVHMLVILKDAWKPRTATQVDEIVCAELPDQDADPELFEIVSTLMMHRPCGAYDPEAPCMKNGKCSKGYPKEFRSTTSVDVDGFPLYRRRDDGKKVPFKTKSGEIVWLDNRSVVPYNKYFTRKFNCHVNVEICGTVGAVKYLFKYIYKGNTRAAVHIFTDKTGTSHRVDDEIDSYLDTRYVCAPEALHHIFGFKMSDRSTPVMQLKVHLENAQGVVFRKGEEKDAMEKAQVRETTLTAWFAANQKCEDELQTSGMIPENIVDSRGIHYVEMPEHFQFTKGKWVPRKRSTKCIGRMHFVSPRDQERFALRLLLLNIVDAKSYKDLNTIGGVYYEKCVDAAKAAGYLTDDCFYEQSLEEAASFHSAFQLRGFFVTLLMFGEIHNAEELWYKFRDVFCEDFVYQNFPKEKAEALAYNDISERIQNMGENLEKWMKLDYERIHPEDMIDHDFCRQEGEKMRALLSPEQEAVVKVALEALANGGGQIFVDGPGGSGKTYVYLCLINIMLGMHLKVVPLAWIGNAACLLPHGRTVASFFRMNIKDGCKTSTMHHQSMEAKALADLDAVLWDEAPMSPKASLETADQLFRDVTGVDAPFGGKLIILGGDFRQCLPVMDKKGEEEQIANSIKKSKLWPLFRVMHLTSNMRLTDGNEEWKR</sequence>
<keyword evidence="6" id="KW-1185">Reference proteome</keyword>
<comment type="cofactor">
    <cofactor evidence="1">
        <name>Mg(2+)</name>
        <dbReference type="ChEBI" id="CHEBI:18420"/>
    </cofactor>
</comment>
<dbReference type="AlphaFoldDB" id="E3NA78"/>
<evidence type="ECO:0000259" key="4">
    <source>
        <dbReference type="Pfam" id="PF14214"/>
    </source>
</evidence>
<dbReference type="GO" id="GO:0006310">
    <property type="term" value="P:DNA recombination"/>
    <property type="evidence" value="ECO:0007669"/>
    <property type="project" value="UniProtKB-KW"/>
</dbReference>
<dbReference type="GO" id="GO:0043139">
    <property type="term" value="F:5'-3' DNA helicase activity"/>
    <property type="evidence" value="ECO:0007669"/>
    <property type="project" value="UniProtKB-EC"/>
</dbReference>
<dbReference type="OMA" id="PKWIEIT"/>
<comment type="catalytic activity">
    <reaction evidence="1">
        <text>ATP + H2O = ADP + phosphate + H(+)</text>
        <dbReference type="Rhea" id="RHEA:13065"/>
        <dbReference type="ChEBI" id="CHEBI:15377"/>
        <dbReference type="ChEBI" id="CHEBI:15378"/>
        <dbReference type="ChEBI" id="CHEBI:30616"/>
        <dbReference type="ChEBI" id="CHEBI:43474"/>
        <dbReference type="ChEBI" id="CHEBI:456216"/>
        <dbReference type="EC" id="5.6.2.3"/>
    </reaction>
</comment>
<keyword evidence="1" id="KW-0233">DNA recombination</keyword>
<feature type="domain" description="DNA helicase Pif1-like DEAD-box helicase" evidence="3">
    <location>
        <begin position="1069"/>
        <end position="1256"/>
    </location>
</feature>
<evidence type="ECO:0000256" key="1">
    <source>
        <dbReference type="RuleBase" id="RU363044"/>
    </source>
</evidence>
<dbReference type="Proteomes" id="UP000008281">
    <property type="component" value="Unassembled WGS sequence"/>
</dbReference>
<dbReference type="OrthoDB" id="5864836at2759"/>
<evidence type="ECO:0000313" key="6">
    <source>
        <dbReference type="Proteomes" id="UP000008281"/>
    </source>
</evidence>
<dbReference type="EMBL" id="DS268572">
    <property type="protein sequence ID" value="EFO90980.1"/>
    <property type="molecule type" value="Genomic_DNA"/>
</dbReference>
<dbReference type="EC" id="5.6.2.3" evidence="1"/>
<dbReference type="GO" id="GO:0005524">
    <property type="term" value="F:ATP binding"/>
    <property type="evidence" value="ECO:0007669"/>
    <property type="project" value="UniProtKB-KW"/>
</dbReference>
<proteinExistence type="inferred from homology"/>
<comment type="similarity">
    <text evidence="1">Belongs to the helicase family.</text>
</comment>
<feature type="region of interest" description="Disordered" evidence="2">
    <location>
        <begin position="1"/>
        <end position="147"/>
    </location>
</feature>
<dbReference type="PANTHER" id="PTHR10492:SF57">
    <property type="entry name" value="ATP-DEPENDENT DNA HELICASE"/>
    <property type="match status" value="1"/>
</dbReference>
<dbReference type="GO" id="GO:0016887">
    <property type="term" value="F:ATP hydrolysis activity"/>
    <property type="evidence" value="ECO:0007669"/>
    <property type="project" value="RHEA"/>
</dbReference>
<name>E3NA78_CAERE</name>
<dbReference type="InterPro" id="IPR025476">
    <property type="entry name" value="Helitron_helicase-like"/>
</dbReference>
<dbReference type="STRING" id="31234.E3NA78"/>
<dbReference type="GO" id="GO:0000723">
    <property type="term" value="P:telomere maintenance"/>
    <property type="evidence" value="ECO:0007669"/>
    <property type="project" value="InterPro"/>
</dbReference>
<feature type="domain" description="Helitron helicase-like" evidence="4">
    <location>
        <begin position="437"/>
        <end position="615"/>
    </location>
</feature>